<dbReference type="InterPro" id="IPR036928">
    <property type="entry name" value="AS_sf"/>
</dbReference>
<dbReference type="InterPro" id="IPR023631">
    <property type="entry name" value="Amidase_dom"/>
</dbReference>
<dbReference type="SUPFAM" id="SSF75304">
    <property type="entry name" value="Amidase signature (AS) enzymes"/>
    <property type="match status" value="1"/>
</dbReference>
<gene>
    <name evidence="2" type="ORF">ACFQFD_06405</name>
</gene>
<dbReference type="Gene3D" id="3.90.1300.10">
    <property type="entry name" value="Amidase signature (AS) domain"/>
    <property type="match status" value="1"/>
</dbReference>
<evidence type="ECO:0000313" key="2">
    <source>
        <dbReference type="EMBL" id="MFC6785621.1"/>
    </source>
</evidence>
<accession>A0ABD5T8U2</accession>
<comment type="caution">
    <text evidence="2">The sequence shown here is derived from an EMBL/GenBank/DDBJ whole genome shotgun (WGS) entry which is preliminary data.</text>
</comment>
<dbReference type="Pfam" id="PF01425">
    <property type="entry name" value="Amidase"/>
    <property type="match status" value="1"/>
</dbReference>
<protein>
    <submittedName>
        <fullName evidence="2">Amidase</fullName>
    </submittedName>
</protein>
<keyword evidence="3" id="KW-1185">Reference proteome</keyword>
<sequence length="448" mass="46519">MNGDRSGEALAPLAGALRAGERDVTAYARTLRDRIDERDPDIRAWVDGGKPRSWLTAEADALRERYPRSNAEPATAADSVPERPPLFGVPVGVKDIFHVDGLATRAGSELPPGALAGTEATAVRRLRAAGAIVAGKTHTTEFAYFAPAPTRNPHDLAHTPGGSSSGSAAAVASGTAPLALGTQTVGSVIRPAAFCGVVGFKPTRGRIPTDGVIPLSESVDHVGTFTRDVAGTTLAASILLDGWNGERPTGSADHVTLGVPNGSYLDQASDVGREAFERALDALADAGYDLVRVEAIPEIDEVNDRHNTLVAAEAALAHGEWYDRYPDRYAEATSELIQDGRDTPVSALVRGRRGRDALCDSLASTAADRDIDAWIAPAAPGPAPEGIGDTGDPVLNLPWTHAGLPTVGVPAGDVDGLPVGVQVAAGFDEDERLLAWADGIAEAVENAA</sequence>
<dbReference type="EMBL" id="JBHSWX010000012">
    <property type="protein sequence ID" value="MFC6785621.1"/>
    <property type="molecule type" value="Genomic_DNA"/>
</dbReference>
<dbReference type="RefSeq" id="WP_284062461.1">
    <property type="nucleotide sequence ID" value="NZ_CP126158.1"/>
</dbReference>
<dbReference type="PANTHER" id="PTHR11895:SF67">
    <property type="entry name" value="AMIDASE DOMAIN-CONTAINING PROTEIN"/>
    <property type="match status" value="1"/>
</dbReference>
<dbReference type="InterPro" id="IPR000120">
    <property type="entry name" value="Amidase"/>
</dbReference>
<evidence type="ECO:0000259" key="1">
    <source>
        <dbReference type="Pfam" id="PF01425"/>
    </source>
</evidence>
<dbReference type="PANTHER" id="PTHR11895">
    <property type="entry name" value="TRANSAMIDASE"/>
    <property type="match status" value="1"/>
</dbReference>
<dbReference type="GeneID" id="81208662"/>
<organism evidence="2 3">
    <name type="scientific">Halobaculum halobium</name>
    <dbReference type="NCBI Taxonomy" id="3032281"/>
    <lineage>
        <taxon>Archaea</taxon>
        <taxon>Methanobacteriati</taxon>
        <taxon>Methanobacteriota</taxon>
        <taxon>Stenosarchaea group</taxon>
        <taxon>Halobacteria</taxon>
        <taxon>Halobacteriales</taxon>
        <taxon>Haloferacaceae</taxon>
        <taxon>Halobaculum</taxon>
    </lineage>
</organism>
<name>A0ABD5T8U2_9EURY</name>
<evidence type="ECO:0000313" key="3">
    <source>
        <dbReference type="Proteomes" id="UP001596443"/>
    </source>
</evidence>
<dbReference type="Proteomes" id="UP001596443">
    <property type="component" value="Unassembled WGS sequence"/>
</dbReference>
<reference evidence="2 3" key="1">
    <citation type="journal article" date="2019" name="Int. J. Syst. Evol. Microbiol.">
        <title>The Global Catalogue of Microorganisms (GCM) 10K type strain sequencing project: providing services to taxonomists for standard genome sequencing and annotation.</title>
        <authorList>
            <consortium name="The Broad Institute Genomics Platform"/>
            <consortium name="The Broad Institute Genome Sequencing Center for Infectious Disease"/>
            <person name="Wu L."/>
            <person name="Ma J."/>
        </authorList>
    </citation>
    <scope>NUCLEOTIDE SEQUENCE [LARGE SCALE GENOMIC DNA]</scope>
    <source>
        <strain evidence="2 3">SYNS20</strain>
    </source>
</reference>
<proteinExistence type="predicted"/>
<feature type="domain" description="Amidase" evidence="1">
    <location>
        <begin position="67"/>
        <end position="434"/>
    </location>
</feature>
<dbReference type="AlphaFoldDB" id="A0ABD5T8U2"/>